<accession>E3LNU4</accession>
<dbReference type="STRING" id="31234.E3LNU4"/>
<evidence type="ECO:0000313" key="5">
    <source>
        <dbReference type="EMBL" id="EFP05649.1"/>
    </source>
</evidence>
<dbReference type="PRINTS" id="PR00069">
    <property type="entry name" value="ALDKETRDTASE"/>
</dbReference>
<dbReference type="SUPFAM" id="SSF51430">
    <property type="entry name" value="NAD(P)-linked oxidoreductase"/>
    <property type="match status" value="1"/>
</dbReference>
<evidence type="ECO:0000313" key="6">
    <source>
        <dbReference type="Proteomes" id="UP000008281"/>
    </source>
</evidence>
<name>E3LNU4_CAERE</name>
<evidence type="ECO:0000259" key="4">
    <source>
        <dbReference type="Pfam" id="PF00248"/>
    </source>
</evidence>
<sequence length="335" mass="37766">MSSKVPIFTLSNAVRMPSVGLGTWQMTGDEGKTVIRNAILAGYRHIDTATLYQNEDQIGDALAELFAEGVVKREDLFITTKAFCHEVAPDVIEEALRNSLKRLRLDYVDLYLAHIPAATRECGSHRTDVKVEDIWKGLEKLYSLGLTKSIGVSNFNESQIERIVKIQKVPIHVSQVIHVVSHEIKNSLFQLELHLYLPQKAHREICKKHNIIITAYATLGSPGRMSVIGADGKPLFESTKNIPNELNDKNVKAIAQKYNKTPAQVLLRATVEMGIVVIPKTTNPERMKENINIFDFSISKAEVNLLEAHERSKPERLFWWPNVADHPEDPFAAER</sequence>
<dbReference type="EMBL" id="DS268412">
    <property type="protein sequence ID" value="EFP05649.1"/>
    <property type="molecule type" value="Genomic_DNA"/>
</dbReference>
<dbReference type="PIRSF" id="PIRSF000097">
    <property type="entry name" value="AKR"/>
    <property type="match status" value="1"/>
</dbReference>
<proteinExistence type="predicted"/>
<dbReference type="InterPro" id="IPR036812">
    <property type="entry name" value="NAD(P)_OxRdtase_dom_sf"/>
</dbReference>
<dbReference type="Pfam" id="PF00248">
    <property type="entry name" value="Aldo_ket_red"/>
    <property type="match status" value="1"/>
</dbReference>
<keyword evidence="6" id="KW-1185">Reference proteome</keyword>
<dbReference type="PROSITE" id="PS00798">
    <property type="entry name" value="ALDOKETO_REDUCTASE_1"/>
    <property type="match status" value="1"/>
</dbReference>
<evidence type="ECO:0000256" key="1">
    <source>
        <dbReference type="PIRSR" id="PIRSR000097-1"/>
    </source>
</evidence>
<evidence type="ECO:0000256" key="2">
    <source>
        <dbReference type="PIRSR" id="PIRSR000097-2"/>
    </source>
</evidence>
<dbReference type="PANTHER" id="PTHR11732">
    <property type="entry name" value="ALDO/KETO REDUCTASE"/>
    <property type="match status" value="1"/>
</dbReference>
<dbReference type="PROSITE" id="PS00063">
    <property type="entry name" value="ALDOKETO_REDUCTASE_3"/>
    <property type="match status" value="1"/>
</dbReference>
<dbReference type="InterPro" id="IPR023210">
    <property type="entry name" value="NADP_OxRdtase_dom"/>
</dbReference>
<dbReference type="FunCoup" id="E3LNU4">
    <property type="interactions" value="33"/>
</dbReference>
<reference evidence="5" key="1">
    <citation type="submission" date="2007-07" db="EMBL/GenBank/DDBJ databases">
        <title>PCAP assembly of the Caenorhabditis remanei genome.</title>
        <authorList>
            <consortium name="The Caenorhabditis remanei Sequencing Consortium"/>
            <person name="Wilson R.K."/>
        </authorList>
    </citation>
    <scope>NUCLEOTIDE SEQUENCE [LARGE SCALE GENOMIC DNA]</scope>
    <source>
        <strain evidence="5">PB4641</strain>
    </source>
</reference>
<dbReference type="GO" id="GO:0016491">
    <property type="term" value="F:oxidoreductase activity"/>
    <property type="evidence" value="ECO:0007669"/>
    <property type="project" value="InterPro"/>
</dbReference>
<dbReference type="Proteomes" id="UP000008281">
    <property type="component" value="Unassembled WGS sequence"/>
</dbReference>
<protein>
    <recommendedName>
        <fullName evidence="4">NADP-dependent oxidoreductase domain-containing protein</fullName>
    </recommendedName>
</protein>
<feature type="active site" description="Proton donor" evidence="1">
    <location>
        <position position="52"/>
    </location>
</feature>
<dbReference type="PROSITE" id="PS00062">
    <property type="entry name" value="ALDOKETO_REDUCTASE_2"/>
    <property type="match status" value="1"/>
</dbReference>
<dbReference type="InterPro" id="IPR020471">
    <property type="entry name" value="AKR"/>
</dbReference>
<dbReference type="HOGENOM" id="CLU_023205_0_0_1"/>
<evidence type="ECO:0000256" key="3">
    <source>
        <dbReference type="PIRSR" id="PIRSR000097-3"/>
    </source>
</evidence>
<dbReference type="eggNOG" id="KOG1577">
    <property type="taxonomic scope" value="Eukaryota"/>
</dbReference>
<dbReference type="Gene3D" id="3.20.20.100">
    <property type="entry name" value="NADP-dependent oxidoreductase domain"/>
    <property type="match status" value="1"/>
</dbReference>
<dbReference type="OMA" id="EMGIVVI"/>
<gene>
    <name evidence="5" type="ORF">CRE_27480</name>
</gene>
<dbReference type="InterPro" id="IPR018170">
    <property type="entry name" value="Aldo/ket_reductase_CS"/>
</dbReference>
<organism evidence="6">
    <name type="scientific">Caenorhabditis remanei</name>
    <name type="common">Caenorhabditis vulgaris</name>
    <dbReference type="NCBI Taxonomy" id="31234"/>
    <lineage>
        <taxon>Eukaryota</taxon>
        <taxon>Metazoa</taxon>
        <taxon>Ecdysozoa</taxon>
        <taxon>Nematoda</taxon>
        <taxon>Chromadorea</taxon>
        <taxon>Rhabditida</taxon>
        <taxon>Rhabditina</taxon>
        <taxon>Rhabditomorpha</taxon>
        <taxon>Rhabditoidea</taxon>
        <taxon>Rhabditidae</taxon>
        <taxon>Peloderinae</taxon>
        <taxon>Caenorhabditis</taxon>
    </lineage>
</organism>
<feature type="domain" description="NADP-dependent oxidoreductase" evidence="4">
    <location>
        <begin position="19"/>
        <end position="310"/>
    </location>
</feature>
<dbReference type="OrthoDB" id="416253at2759"/>
<feature type="binding site" evidence="2">
    <location>
        <position position="114"/>
    </location>
    <ligand>
        <name>substrate</name>
    </ligand>
</feature>
<dbReference type="AlphaFoldDB" id="E3LNU4"/>
<dbReference type="InParanoid" id="E3LNU4"/>
<feature type="site" description="Lowers pKa of active site Tyr" evidence="3">
    <location>
        <position position="81"/>
    </location>
</feature>